<protein>
    <submittedName>
        <fullName evidence="2">Uncharacterized protein</fullName>
    </submittedName>
</protein>
<evidence type="ECO:0000256" key="1">
    <source>
        <dbReference type="SAM" id="MobiDB-lite"/>
    </source>
</evidence>
<name>A0A8J4UH68_CLAMG</name>
<dbReference type="EMBL" id="QNUK01000152">
    <property type="protein sequence ID" value="KAF5899874.1"/>
    <property type="molecule type" value="Genomic_DNA"/>
</dbReference>
<gene>
    <name evidence="2" type="ORF">DAT39_010382</name>
</gene>
<evidence type="ECO:0000313" key="2">
    <source>
        <dbReference type="EMBL" id="KAF5899874.1"/>
    </source>
</evidence>
<evidence type="ECO:0000313" key="3">
    <source>
        <dbReference type="Proteomes" id="UP000727407"/>
    </source>
</evidence>
<accession>A0A8J4UH68</accession>
<feature type="compositionally biased region" description="Acidic residues" evidence="1">
    <location>
        <begin position="40"/>
        <end position="52"/>
    </location>
</feature>
<reference evidence="2" key="1">
    <citation type="submission" date="2020-07" db="EMBL/GenBank/DDBJ databases">
        <title>Clarias magur genome sequencing, assembly and annotation.</title>
        <authorList>
            <person name="Kushwaha B."/>
            <person name="Kumar R."/>
            <person name="Das P."/>
            <person name="Joshi C.G."/>
            <person name="Kumar D."/>
            <person name="Nagpure N.S."/>
            <person name="Pandey M."/>
            <person name="Agarwal S."/>
            <person name="Srivastava S."/>
            <person name="Singh M."/>
            <person name="Sahoo L."/>
            <person name="Jayasankar P."/>
            <person name="Meher P.K."/>
            <person name="Koringa P.G."/>
            <person name="Iquebal M.A."/>
            <person name="Das S.P."/>
            <person name="Bit A."/>
            <person name="Patnaik S."/>
            <person name="Patel N."/>
            <person name="Shah T.M."/>
            <person name="Hinsu A."/>
            <person name="Jena J.K."/>
        </authorList>
    </citation>
    <scope>NUCLEOTIDE SEQUENCE</scope>
    <source>
        <strain evidence="2">CIFAMagur01</strain>
        <tissue evidence="2">Testis</tissue>
    </source>
</reference>
<sequence>MRSGARLSVEVARASFVSMARLRGDMETKQLVRNARTANEPEEESDEEELSEDIQGGVLSDHQTLHVVVKVTE</sequence>
<feature type="non-terminal residue" evidence="2">
    <location>
        <position position="73"/>
    </location>
</feature>
<dbReference type="Proteomes" id="UP000727407">
    <property type="component" value="Unassembled WGS sequence"/>
</dbReference>
<proteinExistence type="predicted"/>
<organism evidence="2 3">
    <name type="scientific">Clarias magur</name>
    <name type="common">Asian catfish</name>
    <name type="synonym">Macropteronotus magur</name>
    <dbReference type="NCBI Taxonomy" id="1594786"/>
    <lineage>
        <taxon>Eukaryota</taxon>
        <taxon>Metazoa</taxon>
        <taxon>Chordata</taxon>
        <taxon>Craniata</taxon>
        <taxon>Vertebrata</taxon>
        <taxon>Euteleostomi</taxon>
        <taxon>Actinopterygii</taxon>
        <taxon>Neopterygii</taxon>
        <taxon>Teleostei</taxon>
        <taxon>Ostariophysi</taxon>
        <taxon>Siluriformes</taxon>
        <taxon>Clariidae</taxon>
        <taxon>Clarias</taxon>
    </lineage>
</organism>
<keyword evidence="3" id="KW-1185">Reference proteome</keyword>
<comment type="caution">
    <text evidence="2">The sequence shown here is derived from an EMBL/GenBank/DDBJ whole genome shotgun (WGS) entry which is preliminary data.</text>
</comment>
<dbReference type="AlphaFoldDB" id="A0A8J4UH68"/>
<feature type="region of interest" description="Disordered" evidence="1">
    <location>
        <begin position="32"/>
        <end position="57"/>
    </location>
</feature>